<dbReference type="Gene3D" id="2.60.40.1220">
    <property type="match status" value="1"/>
</dbReference>
<dbReference type="GO" id="GO:0042597">
    <property type="term" value="C:periplasmic space"/>
    <property type="evidence" value="ECO:0007669"/>
    <property type="project" value="InterPro"/>
</dbReference>
<feature type="transmembrane region" description="Helical" evidence="4">
    <location>
        <begin position="172"/>
        <end position="191"/>
    </location>
</feature>
<evidence type="ECO:0000256" key="4">
    <source>
        <dbReference type="SAM" id="Phobius"/>
    </source>
</evidence>
<feature type="domain" description="CopC" evidence="6">
    <location>
        <begin position="29"/>
        <end position="125"/>
    </location>
</feature>
<accession>A0A0B6F525</accession>
<evidence type="ECO:0000313" key="7">
    <source>
        <dbReference type="EMBL" id="AJI79091.1"/>
    </source>
</evidence>
<dbReference type="Proteomes" id="UP000031890">
    <property type="component" value="Chromosome"/>
</dbReference>
<dbReference type="Pfam" id="PF04234">
    <property type="entry name" value="CopC"/>
    <property type="match status" value="1"/>
</dbReference>
<dbReference type="OrthoDB" id="5242236at2"/>
<dbReference type="EMBL" id="CP010827">
    <property type="protein sequence ID" value="AJI79091.1"/>
    <property type="molecule type" value="Genomic_DNA"/>
</dbReference>
<dbReference type="KEGG" id="csx:CSING_07825"/>
<sequence length="200" mass="20557">MQLRKVMTALAAGSTSLMLGLSAPMAVAHDSVIGGNVVSDTPLEEFPREITLEFSGIPKDTFNTFAVSEKDTGTVLFDAEPTIDGRNLTVDVPQDVEPGDGDYQVGFRITSSDGHSTLGSVEFTVASDGDTSAGDTADAGSSSDGADEVGNGQNQEENSDAPLSALSGPAKWIVGLGAVLVVVAVVFVFGAKTRRSNGES</sequence>
<proteinExistence type="predicted"/>
<keyword evidence="4" id="KW-0812">Transmembrane</keyword>
<dbReference type="InterPro" id="IPR014756">
    <property type="entry name" value="Ig_E-set"/>
</dbReference>
<dbReference type="HOGENOM" id="CLU_087859_1_1_11"/>
<keyword evidence="1 5" id="KW-0732">Signal</keyword>
<dbReference type="GO" id="GO:0046688">
    <property type="term" value="P:response to copper ion"/>
    <property type="evidence" value="ECO:0007669"/>
    <property type="project" value="InterPro"/>
</dbReference>
<organism evidence="7 8">
    <name type="scientific">Corynebacterium singulare</name>
    <dbReference type="NCBI Taxonomy" id="161899"/>
    <lineage>
        <taxon>Bacteria</taxon>
        <taxon>Bacillati</taxon>
        <taxon>Actinomycetota</taxon>
        <taxon>Actinomycetes</taxon>
        <taxon>Mycobacteriales</taxon>
        <taxon>Corynebacteriaceae</taxon>
        <taxon>Corynebacterium</taxon>
    </lineage>
</organism>
<feature type="chain" id="PRO_5002122354" evidence="5">
    <location>
        <begin position="29"/>
        <end position="200"/>
    </location>
</feature>
<keyword evidence="4" id="KW-1133">Transmembrane helix</keyword>
<gene>
    <name evidence="7" type="ORF">CSING_07825</name>
</gene>
<evidence type="ECO:0000256" key="3">
    <source>
        <dbReference type="SAM" id="MobiDB-lite"/>
    </source>
</evidence>
<dbReference type="STRING" id="161899.CSING_07825"/>
<feature type="region of interest" description="Disordered" evidence="3">
    <location>
        <begin position="126"/>
        <end position="163"/>
    </location>
</feature>
<dbReference type="AlphaFoldDB" id="A0A0B6F525"/>
<dbReference type="InterPro" id="IPR007348">
    <property type="entry name" value="CopC_dom"/>
</dbReference>
<keyword evidence="2" id="KW-0186">Copper</keyword>
<evidence type="ECO:0000256" key="2">
    <source>
        <dbReference type="ARBA" id="ARBA00023008"/>
    </source>
</evidence>
<dbReference type="SUPFAM" id="SSF81296">
    <property type="entry name" value="E set domains"/>
    <property type="match status" value="1"/>
</dbReference>
<evidence type="ECO:0000256" key="1">
    <source>
        <dbReference type="ARBA" id="ARBA00022729"/>
    </source>
</evidence>
<evidence type="ECO:0000259" key="6">
    <source>
        <dbReference type="Pfam" id="PF04234"/>
    </source>
</evidence>
<dbReference type="RefSeq" id="WP_042531141.1">
    <property type="nucleotide sequence ID" value="NZ_CP010827.1"/>
</dbReference>
<feature type="compositionally biased region" description="Low complexity" evidence="3">
    <location>
        <begin position="126"/>
        <end position="144"/>
    </location>
</feature>
<keyword evidence="4" id="KW-0472">Membrane</keyword>
<feature type="signal peptide" evidence="5">
    <location>
        <begin position="1"/>
        <end position="28"/>
    </location>
</feature>
<name>A0A0B6F525_9CORY</name>
<reference evidence="7 8" key="1">
    <citation type="journal article" date="2015" name="Genome Announc.">
        <title>Complete Genome Sequence and Annotation of Corynebacterium singulare DSM 44357, Isolated from a Human Semen Specimen.</title>
        <authorList>
            <person name="Merten M."/>
            <person name="Brinkrolf K."/>
            <person name="Albersmeier A."/>
            <person name="Kutter Y."/>
            <person name="Ruckert C."/>
            <person name="Tauch A."/>
        </authorList>
    </citation>
    <scope>NUCLEOTIDE SEQUENCE [LARGE SCALE GENOMIC DNA]</scope>
    <source>
        <strain evidence="7">IBS B52218</strain>
    </source>
</reference>
<protein>
    <submittedName>
        <fullName evidence="7">Uncharacterized protein, copper resistance protein CopC-like protein</fullName>
    </submittedName>
</protein>
<dbReference type="GO" id="GO:0005507">
    <property type="term" value="F:copper ion binding"/>
    <property type="evidence" value="ECO:0007669"/>
    <property type="project" value="InterPro"/>
</dbReference>
<evidence type="ECO:0000313" key="8">
    <source>
        <dbReference type="Proteomes" id="UP000031890"/>
    </source>
</evidence>
<evidence type="ECO:0000256" key="5">
    <source>
        <dbReference type="SAM" id="SignalP"/>
    </source>
</evidence>
<dbReference type="InterPro" id="IPR014755">
    <property type="entry name" value="Cu-Rt/internalin_Ig-like"/>
</dbReference>